<evidence type="ECO:0000256" key="1">
    <source>
        <dbReference type="ARBA" id="ARBA00004120"/>
    </source>
</evidence>
<keyword evidence="6 12" id="KW-0963">Cytoplasm</keyword>
<dbReference type="EMBL" id="JARKIK010000051">
    <property type="protein sequence ID" value="KAK8734152.1"/>
    <property type="molecule type" value="Genomic_DNA"/>
</dbReference>
<dbReference type="GO" id="GO:0005758">
    <property type="term" value="C:mitochondrial intermembrane space"/>
    <property type="evidence" value="ECO:0007669"/>
    <property type="project" value="UniProtKB-SubCell"/>
</dbReference>
<dbReference type="GO" id="GO:0051457">
    <property type="term" value="P:maintenance of protein location in nucleus"/>
    <property type="evidence" value="ECO:0007669"/>
    <property type="project" value="TreeGrafter"/>
</dbReference>
<proteinExistence type="inferred from homology"/>
<evidence type="ECO:0000256" key="5">
    <source>
        <dbReference type="ARBA" id="ARBA00014849"/>
    </source>
</evidence>
<evidence type="ECO:0000256" key="11">
    <source>
        <dbReference type="ARBA" id="ARBA00023273"/>
    </source>
</evidence>
<evidence type="ECO:0000259" key="13">
    <source>
        <dbReference type="Pfam" id="PF11527"/>
    </source>
</evidence>
<feature type="non-terminal residue" evidence="14">
    <location>
        <position position="1"/>
    </location>
</feature>
<evidence type="ECO:0000256" key="4">
    <source>
        <dbReference type="ARBA" id="ARBA00009880"/>
    </source>
</evidence>
<dbReference type="PANTHER" id="PTHR15487:SF4">
    <property type="entry name" value="ADP-RIBOSYLATION FACTOR-LIKE PROTEIN 2-BINDING PROTEIN"/>
    <property type="match status" value="1"/>
</dbReference>
<dbReference type="Gene3D" id="1.20.1520.10">
    <property type="entry name" value="ADP-ribosylation factor-like 2-binding protein, domain"/>
    <property type="match status" value="1"/>
</dbReference>
<gene>
    <name evidence="14" type="ORF">OTU49_006040</name>
</gene>
<sequence>FKVKGSGDQSLVPVMARVPEEMEEVLASDKTQDTLQLDSLVGHIEDIILSNEFSTLRENFLKKHCHLFDDNDENKLEYMDIFKQYTNLIEGHIEKELSSRASGFQMSLFLQELTSSCALDGEVFDLLMTFTDFLSFKTAMLEIKQSREDGADTLEDLLQITSLKS</sequence>
<evidence type="ECO:0000256" key="8">
    <source>
        <dbReference type="ARBA" id="ARBA00023128"/>
    </source>
</evidence>
<dbReference type="Pfam" id="PF11527">
    <property type="entry name" value="ARL2_Bind_BART"/>
    <property type="match status" value="1"/>
</dbReference>
<dbReference type="EMBL" id="JARKIK010000051">
    <property type="protein sequence ID" value="KAK8734163.1"/>
    <property type="molecule type" value="Genomic_DNA"/>
</dbReference>
<dbReference type="EMBL" id="JARKIK010000051">
    <property type="protein sequence ID" value="KAK8734162.1"/>
    <property type="molecule type" value="Genomic_DNA"/>
</dbReference>
<dbReference type="PANTHER" id="PTHR15487">
    <property type="entry name" value="ADP-RIBOSYLATION FACTOR-LIKE PROTEIN 2-BINDING PROTEIN"/>
    <property type="match status" value="1"/>
</dbReference>
<dbReference type="EMBL" id="JARKIK010000051">
    <property type="protein sequence ID" value="KAK8734153.1"/>
    <property type="molecule type" value="Genomic_DNA"/>
</dbReference>
<evidence type="ECO:0000256" key="3">
    <source>
        <dbReference type="ARBA" id="ARBA00004300"/>
    </source>
</evidence>
<keyword evidence="10 12" id="KW-0539">Nucleus</keyword>
<dbReference type="EMBL" id="JARKIK010000051">
    <property type="protein sequence ID" value="KAK8734157.1"/>
    <property type="molecule type" value="Genomic_DNA"/>
</dbReference>
<dbReference type="AlphaFoldDB" id="A0AAW0X3N2"/>
<keyword evidence="9 12" id="KW-0206">Cytoskeleton</keyword>
<evidence type="ECO:0000256" key="6">
    <source>
        <dbReference type="ARBA" id="ARBA00022490"/>
    </source>
</evidence>
<keyword evidence="15" id="KW-1185">Reference proteome</keyword>
<dbReference type="GO" id="GO:0005929">
    <property type="term" value="C:cilium"/>
    <property type="evidence" value="ECO:0007669"/>
    <property type="project" value="UniProtKB-UniRule"/>
</dbReference>
<comment type="function">
    <text evidence="12">Plays a role as an effector of the ADP-ribosylation factor-like protein 2, ARL2.</text>
</comment>
<evidence type="ECO:0000256" key="10">
    <source>
        <dbReference type="ARBA" id="ARBA00023242"/>
    </source>
</evidence>
<dbReference type="EMBL" id="JARKIK010000051">
    <property type="protein sequence ID" value="KAK8734151.1"/>
    <property type="molecule type" value="Genomic_DNA"/>
</dbReference>
<comment type="similarity">
    <text evidence="4 12">Belongs to the ARL2BP family.</text>
</comment>
<comment type="subcellular location">
    <subcellularLocation>
        <location evidence="1 12">Cytoplasm</location>
        <location evidence="1 12">Cytoskeleton</location>
        <location evidence="1 12">Cilium basal body</location>
    </subcellularLocation>
    <subcellularLocation>
        <location evidence="3 12">Cytoplasm</location>
        <location evidence="3 12">Cytoskeleton</location>
        <location evidence="3 12">Microtubule organizing center</location>
        <location evidence="3 12">Centrosome</location>
    </subcellularLocation>
    <subcellularLocation>
        <location evidence="12">Cytoplasm</location>
    </subcellularLocation>
    <subcellularLocation>
        <location evidence="2 12">Nucleus</location>
    </subcellularLocation>
    <subcellularLocation>
        <location evidence="12">Mitochondrion intermembrane space</location>
    </subcellularLocation>
</comment>
<dbReference type="InterPro" id="IPR023379">
    <property type="entry name" value="BART_dom"/>
</dbReference>
<name>A0AAW0X3N2_CHEQU</name>
<dbReference type="EMBL" id="JARKIK010000051">
    <property type="protein sequence ID" value="KAK8734150.1"/>
    <property type="molecule type" value="Genomic_DNA"/>
</dbReference>
<dbReference type="InterPro" id="IPR038849">
    <property type="entry name" value="ARL2BP"/>
</dbReference>
<evidence type="ECO:0000313" key="14">
    <source>
        <dbReference type="EMBL" id="KAK8734157.1"/>
    </source>
</evidence>
<keyword evidence="7 12" id="KW-0969">Cilium</keyword>
<comment type="caution">
    <text evidence="14">The sequence shown here is derived from an EMBL/GenBank/DDBJ whole genome shotgun (WGS) entry which is preliminary data.</text>
</comment>
<dbReference type="EMBL" id="JARKIK010000051">
    <property type="protein sequence ID" value="KAK8734149.1"/>
    <property type="molecule type" value="Genomic_DNA"/>
</dbReference>
<evidence type="ECO:0000256" key="12">
    <source>
        <dbReference type="RuleBase" id="RU367099"/>
    </source>
</evidence>
<evidence type="ECO:0000256" key="7">
    <source>
        <dbReference type="ARBA" id="ARBA00023069"/>
    </source>
</evidence>
<evidence type="ECO:0000256" key="2">
    <source>
        <dbReference type="ARBA" id="ARBA00004123"/>
    </source>
</evidence>
<dbReference type="GO" id="GO:0005634">
    <property type="term" value="C:nucleus"/>
    <property type="evidence" value="ECO:0007669"/>
    <property type="project" value="UniProtKB-SubCell"/>
</dbReference>
<dbReference type="EMBL" id="JARKIK010000051">
    <property type="protein sequence ID" value="KAK8734159.1"/>
    <property type="molecule type" value="Genomic_DNA"/>
</dbReference>
<accession>A0AAW0X3N2</accession>
<dbReference type="EMBL" id="JARKIK010000051">
    <property type="protein sequence ID" value="KAK8734156.1"/>
    <property type="molecule type" value="Genomic_DNA"/>
</dbReference>
<keyword evidence="11 12" id="KW-0966">Cell projection</keyword>
<dbReference type="InterPro" id="IPR042541">
    <property type="entry name" value="BART_sf"/>
</dbReference>
<evidence type="ECO:0000313" key="15">
    <source>
        <dbReference type="Proteomes" id="UP001445076"/>
    </source>
</evidence>
<dbReference type="EMBL" id="JARKIK010000051">
    <property type="protein sequence ID" value="KAK8734154.1"/>
    <property type="molecule type" value="Genomic_DNA"/>
</dbReference>
<dbReference type="EMBL" id="JARKIK010000051">
    <property type="protein sequence ID" value="KAK8734155.1"/>
    <property type="molecule type" value="Genomic_DNA"/>
</dbReference>
<organism evidence="14 15">
    <name type="scientific">Cherax quadricarinatus</name>
    <name type="common">Australian red claw crayfish</name>
    <dbReference type="NCBI Taxonomy" id="27406"/>
    <lineage>
        <taxon>Eukaryota</taxon>
        <taxon>Metazoa</taxon>
        <taxon>Ecdysozoa</taxon>
        <taxon>Arthropoda</taxon>
        <taxon>Crustacea</taxon>
        <taxon>Multicrustacea</taxon>
        <taxon>Malacostraca</taxon>
        <taxon>Eumalacostraca</taxon>
        <taxon>Eucarida</taxon>
        <taxon>Decapoda</taxon>
        <taxon>Pleocyemata</taxon>
        <taxon>Astacidea</taxon>
        <taxon>Parastacoidea</taxon>
        <taxon>Parastacidae</taxon>
        <taxon>Cherax</taxon>
    </lineage>
</organism>
<protein>
    <recommendedName>
        <fullName evidence="5 12">ADP-ribosylation factor-like protein 2-binding protein</fullName>
        <shortName evidence="12">ARF-like 2-binding protein</shortName>
    </recommendedName>
</protein>
<dbReference type="EMBL" id="JARKIK010000051">
    <property type="protein sequence ID" value="KAK8734158.1"/>
    <property type="molecule type" value="Genomic_DNA"/>
</dbReference>
<evidence type="ECO:0000256" key="9">
    <source>
        <dbReference type="ARBA" id="ARBA00023212"/>
    </source>
</evidence>
<reference evidence="14" key="2">
    <citation type="submission" date="2024-01" db="EMBL/GenBank/DDBJ databases">
        <authorList>
            <person name="He J."/>
            <person name="Wang M."/>
            <person name="Zheng J."/>
            <person name="Liu Z."/>
        </authorList>
    </citation>
    <scope>NUCLEOTIDE SEQUENCE</scope>
    <source>
        <strain evidence="14">ZL_2023a</strain>
        <tissue evidence="14">Muscle</tissue>
    </source>
</reference>
<dbReference type="EMBL" id="JARKIK010000051">
    <property type="protein sequence ID" value="KAK8734160.1"/>
    <property type="molecule type" value="Genomic_DNA"/>
</dbReference>
<feature type="domain" description="BART" evidence="13">
    <location>
        <begin position="38"/>
        <end position="148"/>
    </location>
</feature>
<reference evidence="14 15" key="1">
    <citation type="journal article" date="2024" name="BMC Genomics">
        <title>Genome assembly of redclaw crayfish (Cherax quadricarinatus) provides insights into its immune adaptation and hypoxia tolerance.</title>
        <authorList>
            <person name="Liu Z."/>
            <person name="Zheng J."/>
            <person name="Li H."/>
            <person name="Fang K."/>
            <person name="Wang S."/>
            <person name="He J."/>
            <person name="Zhou D."/>
            <person name="Weng S."/>
            <person name="Chi M."/>
            <person name="Gu Z."/>
            <person name="He J."/>
            <person name="Li F."/>
            <person name="Wang M."/>
        </authorList>
    </citation>
    <scope>NUCLEOTIDE SEQUENCE [LARGE SCALE GENOMIC DNA]</scope>
    <source>
        <strain evidence="14">ZL_2023a</strain>
    </source>
</reference>
<keyword evidence="8 12" id="KW-0496">Mitochondrion</keyword>
<dbReference type="GO" id="GO:0005813">
    <property type="term" value="C:centrosome"/>
    <property type="evidence" value="ECO:0007669"/>
    <property type="project" value="UniProtKB-SubCell"/>
</dbReference>
<dbReference type="Proteomes" id="UP001445076">
    <property type="component" value="Unassembled WGS sequence"/>
</dbReference>
<dbReference type="EMBL" id="JARKIK010000051">
    <property type="protein sequence ID" value="KAK8734161.1"/>
    <property type="molecule type" value="Genomic_DNA"/>
</dbReference>